<dbReference type="AlphaFoldDB" id="A0A2K2ANW5"/>
<sequence length="66" mass="7367">MLSSYSVTLPVPQKPAFLLAVRYCLGHHQLGPSLINPGVHLSHFQSMRLQSLSSTLGRVCGWRVHR</sequence>
<proteinExistence type="predicted"/>
<evidence type="ECO:0000313" key="2">
    <source>
        <dbReference type="Proteomes" id="UP000006729"/>
    </source>
</evidence>
<organism evidence="1 2">
    <name type="scientific">Populus trichocarpa</name>
    <name type="common">Western balsam poplar</name>
    <name type="synonym">Populus balsamifera subsp. trichocarpa</name>
    <dbReference type="NCBI Taxonomy" id="3694"/>
    <lineage>
        <taxon>Eukaryota</taxon>
        <taxon>Viridiplantae</taxon>
        <taxon>Streptophyta</taxon>
        <taxon>Embryophyta</taxon>
        <taxon>Tracheophyta</taxon>
        <taxon>Spermatophyta</taxon>
        <taxon>Magnoliopsida</taxon>
        <taxon>eudicotyledons</taxon>
        <taxon>Gunneridae</taxon>
        <taxon>Pentapetalae</taxon>
        <taxon>rosids</taxon>
        <taxon>fabids</taxon>
        <taxon>Malpighiales</taxon>
        <taxon>Salicaceae</taxon>
        <taxon>Saliceae</taxon>
        <taxon>Populus</taxon>
    </lineage>
</organism>
<dbReference type="InParanoid" id="A0A2K2ANW5"/>
<evidence type="ECO:0000313" key="1">
    <source>
        <dbReference type="EMBL" id="PNT39221.1"/>
    </source>
</evidence>
<keyword evidence="2" id="KW-1185">Reference proteome</keyword>
<gene>
    <name evidence="1" type="ORF">POPTR_004G025300</name>
</gene>
<dbReference type="Proteomes" id="UP000006729">
    <property type="component" value="Chromosome 4"/>
</dbReference>
<accession>A0A2K2ANW5</accession>
<reference evidence="1 2" key="1">
    <citation type="journal article" date="2006" name="Science">
        <title>The genome of black cottonwood, Populus trichocarpa (Torr. &amp; Gray).</title>
        <authorList>
            <person name="Tuskan G.A."/>
            <person name="Difazio S."/>
            <person name="Jansson S."/>
            <person name="Bohlmann J."/>
            <person name="Grigoriev I."/>
            <person name="Hellsten U."/>
            <person name="Putnam N."/>
            <person name="Ralph S."/>
            <person name="Rombauts S."/>
            <person name="Salamov A."/>
            <person name="Schein J."/>
            <person name="Sterck L."/>
            <person name="Aerts A."/>
            <person name="Bhalerao R.R."/>
            <person name="Bhalerao R.P."/>
            <person name="Blaudez D."/>
            <person name="Boerjan W."/>
            <person name="Brun A."/>
            <person name="Brunner A."/>
            <person name="Busov V."/>
            <person name="Campbell M."/>
            <person name="Carlson J."/>
            <person name="Chalot M."/>
            <person name="Chapman J."/>
            <person name="Chen G.L."/>
            <person name="Cooper D."/>
            <person name="Coutinho P.M."/>
            <person name="Couturier J."/>
            <person name="Covert S."/>
            <person name="Cronk Q."/>
            <person name="Cunningham R."/>
            <person name="Davis J."/>
            <person name="Degroeve S."/>
            <person name="Dejardin A."/>
            <person name="Depamphilis C."/>
            <person name="Detter J."/>
            <person name="Dirks B."/>
            <person name="Dubchak I."/>
            <person name="Duplessis S."/>
            <person name="Ehlting J."/>
            <person name="Ellis B."/>
            <person name="Gendler K."/>
            <person name="Goodstein D."/>
            <person name="Gribskov M."/>
            <person name="Grimwood J."/>
            <person name="Groover A."/>
            <person name="Gunter L."/>
            <person name="Hamberger B."/>
            <person name="Heinze B."/>
            <person name="Helariutta Y."/>
            <person name="Henrissat B."/>
            <person name="Holligan D."/>
            <person name="Holt R."/>
            <person name="Huang W."/>
            <person name="Islam-Faridi N."/>
            <person name="Jones S."/>
            <person name="Jones-Rhoades M."/>
            <person name="Jorgensen R."/>
            <person name="Joshi C."/>
            <person name="Kangasjarvi J."/>
            <person name="Karlsson J."/>
            <person name="Kelleher C."/>
            <person name="Kirkpatrick R."/>
            <person name="Kirst M."/>
            <person name="Kohler A."/>
            <person name="Kalluri U."/>
            <person name="Larimer F."/>
            <person name="Leebens-Mack J."/>
            <person name="Leple J.C."/>
            <person name="Locascio P."/>
            <person name="Lou Y."/>
            <person name="Lucas S."/>
            <person name="Martin F."/>
            <person name="Montanini B."/>
            <person name="Napoli C."/>
            <person name="Nelson D.R."/>
            <person name="Nelson C."/>
            <person name="Nieminen K."/>
            <person name="Nilsson O."/>
            <person name="Pereda V."/>
            <person name="Peter G."/>
            <person name="Philippe R."/>
            <person name="Pilate G."/>
            <person name="Poliakov A."/>
            <person name="Razumovskaya J."/>
            <person name="Richardson P."/>
            <person name="Rinaldi C."/>
            <person name="Ritland K."/>
            <person name="Rouze P."/>
            <person name="Ryaboy D."/>
            <person name="Schmutz J."/>
            <person name="Schrader J."/>
            <person name="Segerman B."/>
            <person name="Shin H."/>
            <person name="Siddiqui A."/>
            <person name="Sterky F."/>
            <person name="Terry A."/>
            <person name="Tsai C.J."/>
            <person name="Uberbacher E."/>
            <person name="Unneberg P."/>
            <person name="Vahala J."/>
            <person name="Wall K."/>
            <person name="Wessler S."/>
            <person name="Yang G."/>
            <person name="Yin T."/>
            <person name="Douglas C."/>
            <person name="Marra M."/>
            <person name="Sandberg G."/>
            <person name="Van de Peer Y."/>
            <person name="Rokhsar D."/>
        </authorList>
    </citation>
    <scope>NUCLEOTIDE SEQUENCE [LARGE SCALE GENOMIC DNA]</scope>
    <source>
        <strain evidence="2">cv. Nisqually</strain>
    </source>
</reference>
<protein>
    <submittedName>
        <fullName evidence="1">Uncharacterized protein</fullName>
    </submittedName>
</protein>
<name>A0A2K2ANW5_POPTR</name>
<dbReference type="EMBL" id="CM009293">
    <property type="protein sequence ID" value="PNT39221.1"/>
    <property type="molecule type" value="Genomic_DNA"/>
</dbReference>